<accession>A0AC58RW34</accession>
<evidence type="ECO:0000313" key="1">
    <source>
        <dbReference type="Proteomes" id="UP000790787"/>
    </source>
</evidence>
<gene>
    <name evidence="2" type="primary">LOC142163580</name>
</gene>
<evidence type="ECO:0000313" key="2">
    <source>
        <dbReference type="RefSeq" id="XP_075076967.1"/>
    </source>
</evidence>
<dbReference type="RefSeq" id="XP_075076967.1">
    <property type="nucleotide sequence ID" value="XM_075220866.1"/>
</dbReference>
<reference evidence="1" key="1">
    <citation type="journal article" date="2014" name="Nat. Commun.">
        <title>The tobacco genome sequence and its comparison with those of tomato and potato.</title>
        <authorList>
            <person name="Sierro N."/>
            <person name="Battey J.N."/>
            <person name="Ouadi S."/>
            <person name="Bakaher N."/>
            <person name="Bovet L."/>
            <person name="Willig A."/>
            <person name="Goepfert S."/>
            <person name="Peitsch M.C."/>
            <person name="Ivanov N.V."/>
        </authorList>
    </citation>
    <scope>NUCLEOTIDE SEQUENCE [LARGE SCALE GENOMIC DNA]</scope>
</reference>
<dbReference type="Proteomes" id="UP000790787">
    <property type="component" value="Chromosome 8"/>
</dbReference>
<reference evidence="2" key="2">
    <citation type="submission" date="2025-08" db="UniProtKB">
        <authorList>
            <consortium name="RefSeq"/>
        </authorList>
    </citation>
    <scope>IDENTIFICATION</scope>
    <source>
        <tissue evidence="2">Leaf</tissue>
    </source>
</reference>
<keyword evidence="1" id="KW-1185">Reference proteome</keyword>
<sequence length="222" mass="23312">MTRERVTGATFEEVVDIAREIESVLRQEREEREDKRPPGSDSFSGAPLRGQFQQGRGRSFRQAHSARPGYRGASSGHGSQSSHQGHSSLNALPAQSSSRAPSVQGSSMLGPSTGHSGARGSLQSPSLAPGSCYECGEFGHMRRQCPHLHDGQSQQRGQPSTLAPVTSPPAQPARGEGQSARGCPRGGGRSGSGQARFYALPGRPDVATSDAVISDPDAQVAE</sequence>
<protein>
    <submittedName>
        <fullName evidence="2">Uncharacterized protein LOC142163580</fullName>
    </submittedName>
</protein>
<proteinExistence type="predicted"/>
<name>A0AC58RW34_TOBAC</name>
<organism evidence="1 2">
    <name type="scientific">Nicotiana tabacum</name>
    <name type="common">Common tobacco</name>
    <dbReference type="NCBI Taxonomy" id="4097"/>
    <lineage>
        <taxon>Eukaryota</taxon>
        <taxon>Viridiplantae</taxon>
        <taxon>Streptophyta</taxon>
        <taxon>Embryophyta</taxon>
        <taxon>Tracheophyta</taxon>
        <taxon>Spermatophyta</taxon>
        <taxon>Magnoliopsida</taxon>
        <taxon>eudicotyledons</taxon>
        <taxon>Gunneridae</taxon>
        <taxon>Pentapetalae</taxon>
        <taxon>asterids</taxon>
        <taxon>lamiids</taxon>
        <taxon>Solanales</taxon>
        <taxon>Solanaceae</taxon>
        <taxon>Nicotianoideae</taxon>
        <taxon>Nicotianeae</taxon>
        <taxon>Nicotiana</taxon>
    </lineage>
</organism>